<reference evidence="1 2" key="1">
    <citation type="submission" date="2020-07" db="EMBL/GenBank/DDBJ databases">
        <title>Sequencing the genomes of 1000 actinobacteria strains.</title>
        <authorList>
            <person name="Klenk H.-P."/>
        </authorList>
    </citation>
    <scope>NUCLEOTIDE SEQUENCE [LARGE SCALE GENOMIC DNA]</scope>
    <source>
        <strain evidence="1 2">DSM 29531</strain>
    </source>
</reference>
<evidence type="ECO:0000313" key="1">
    <source>
        <dbReference type="EMBL" id="NYJ73083.1"/>
    </source>
</evidence>
<proteinExistence type="predicted"/>
<organism evidence="1 2">
    <name type="scientific">Allobranchiibius huperziae</name>
    <dbReference type="NCBI Taxonomy" id="1874116"/>
    <lineage>
        <taxon>Bacteria</taxon>
        <taxon>Bacillati</taxon>
        <taxon>Actinomycetota</taxon>
        <taxon>Actinomycetes</taxon>
        <taxon>Micrococcales</taxon>
        <taxon>Dermacoccaceae</taxon>
        <taxon>Allobranchiibius</taxon>
    </lineage>
</organism>
<dbReference type="Proteomes" id="UP000571817">
    <property type="component" value="Unassembled WGS sequence"/>
</dbReference>
<name>A0A853DAV1_9MICO</name>
<comment type="caution">
    <text evidence="1">The sequence shown here is derived from an EMBL/GenBank/DDBJ whole genome shotgun (WGS) entry which is preliminary data.</text>
</comment>
<gene>
    <name evidence="1" type="ORF">HNR15_000046</name>
</gene>
<accession>A0A853DAV1</accession>
<dbReference type="AlphaFoldDB" id="A0A853DAV1"/>
<dbReference type="EMBL" id="JACCFW010000001">
    <property type="protein sequence ID" value="NYJ73083.1"/>
    <property type="molecule type" value="Genomic_DNA"/>
</dbReference>
<keyword evidence="2" id="KW-1185">Reference proteome</keyword>
<dbReference type="RefSeq" id="WP_281373799.1">
    <property type="nucleotide sequence ID" value="NZ_JACCFW010000001.1"/>
</dbReference>
<protein>
    <submittedName>
        <fullName evidence="1">Uncharacterized protein</fullName>
    </submittedName>
</protein>
<sequence length="43" mass="4631">MLGQSEAVRRSTSVVVLATVVSARALPLLRRDVPPTRGSTNLR</sequence>
<evidence type="ECO:0000313" key="2">
    <source>
        <dbReference type="Proteomes" id="UP000571817"/>
    </source>
</evidence>